<dbReference type="Proteomes" id="UP000196878">
    <property type="component" value="Unassembled WGS sequence"/>
</dbReference>
<proteinExistence type="predicted"/>
<feature type="compositionally biased region" description="Acidic residues" evidence="1">
    <location>
        <begin position="76"/>
        <end position="87"/>
    </location>
</feature>
<evidence type="ECO:0000313" key="3">
    <source>
        <dbReference type="Proteomes" id="UP000196878"/>
    </source>
</evidence>
<evidence type="ECO:0000313" key="2">
    <source>
        <dbReference type="EMBL" id="OWJ74282.1"/>
    </source>
</evidence>
<sequence>PAEAVPVAGMTSDEPAPSHKPEKTPVLSPEEQAEEPALDHLRTVYRKQRYIKGSLNEFATALASVHVENMSREGHEEEAEPAPEETPDTDKKPKRNRKKVPSNVTDLTAALSDVSRQNTAN</sequence>
<dbReference type="RefSeq" id="WP_218822014.1">
    <property type="nucleotide sequence ID" value="NZ_NIPW01000077.1"/>
</dbReference>
<organism evidence="2 3">
    <name type="scientific">Haematobacter genomosp. 1</name>
    <dbReference type="NCBI Taxonomy" id="366618"/>
    <lineage>
        <taxon>Bacteria</taxon>
        <taxon>Pseudomonadati</taxon>
        <taxon>Pseudomonadota</taxon>
        <taxon>Alphaproteobacteria</taxon>
        <taxon>Rhodobacterales</taxon>
        <taxon>Paracoccaceae</taxon>
        <taxon>Haematobacter</taxon>
    </lineage>
</organism>
<reference evidence="2 3" key="1">
    <citation type="submission" date="2016-12" db="EMBL/GenBank/DDBJ databases">
        <title>Comparison of Traditional DNA-DNA Hybridization with In Silico Genomic Analysis.</title>
        <authorList>
            <person name="Nicholson A.C."/>
            <person name="Humrighouse B.W."/>
            <person name="Graziano J."/>
            <person name="Lasker B."/>
            <person name="Whitney A.M."/>
            <person name="Mcquiston J.R."/>
        </authorList>
    </citation>
    <scope>NUCLEOTIDE SEQUENCE [LARGE SCALE GENOMIC DNA]</scope>
    <source>
        <strain evidence="2 3">H2240</strain>
    </source>
</reference>
<feature type="region of interest" description="Disordered" evidence="1">
    <location>
        <begin position="66"/>
        <end position="121"/>
    </location>
</feature>
<feature type="region of interest" description="Disordered" evidence="1">
    <location>
        <begin position="1"/>
        <end position="40"/>
    </location>
</feature>
<evidence type="ECO:0000256" key="1">
    <source>
        <dbReference type="SAM" id="MobiDB-lite"/>
    </source>
</evidence>
<name>A0A212A631_9RHOB</name>
<keyword evidence="3" id="KW-1185">Reference proteome</keyword>
<feature type="non-terminal residue" evidence="2">
    <location>
        <position position="1"/>
    </location>
</feature>
<protein>
    <submittedName>
        <fullName evidence="2">Uncharacterized protein</fullName>
    </submittedName>
</protein>
<gene>
    <name evidence="2" type="ORF">CDV49_19960</name>
</gene>
<dbReference type="AlphaFoldDB" id="A0A212A631"/>
<accession>A0A212A631</accession>
<dbReference type="EMBL" id="NIPW01000077">
    <property type="protein sequence ID" value="OWJ74282.1"/>
    <property type="molecule type" value="Genomic_DNA"/>
</dbReference>
<comment type="caution">
    <text evidence="2">The sequence shown here is derived from an EMBL/GenBank/DDBJ whole genome shotgun (WGS) entry which is preliminary data.</text>
</comment>